<dbReference type="InterPro" id="IPR000415">
    <property type="entry name" value="Nitroreductase-like"/>
</dbReference>
<dbReference type="SUPFAM" id="SSF55469">
    <property type="entry name" value="FMN-dependent nitroreductase-like"/>
    <property type="match status" value="2"/>
</dbReference>
<dbReference type="Gene3D" id="3.40.109.30">
    <property type="entry name" value="putative nitroreductase (tm1586), domain 2"/>
    <property type="match status" value="1"/>
</dbReference>
<evidence type="ECO:0000256" key="1">
    <source>
        <dbReference type="SAM" id="MobiDB-lite"/>
    </source>
</evidence>
<dbReference type="Gene3D" id="3.40.109.10">
    <property type="entry name" value="NADH Oxidase"/>
    <property type="match status" value="1"/>
</dbReference>
<reference evidence="3" key="1">
    <citation type="journal article" date="2022" name="Int. J. Syst. Evol. Microbiol.">
        <title>Anaeromyxobacter oryzae sp. nov., Anaeromyxobacter diazotrophicus sp. nov. and Anaeromyxobacter paludicola sp. nov., isolated from paddy soils.</title>
        <authorList>
            <person name="Itoh H."/>
            <person name="Xu Z."/>
            <person name="Mise K."/>
            <person name="Masuda Y."/>
            <person name="Ushijima N."/>
            <person name="Hayakawa C."/>
            <person name="Shiratori Y."/>
            <person name="Senoo K."/>
        </authorList>
    </citation>
    <scope>NUCLEOTIDE SEQUENCE [LARGE SCALE GENOMIC DNA]</scope>
    <source>
        <strain evidence="3">Red232</strain>
    </source>
</reference>
<proteinExistence type="predicted"/>
<dbReference type="EMBL" id="AP025591">
    <property type="protein sequence ID" value="BDG04451.1"/>
    <property type="molecule type" value="Genomic_DNA"/>
</dbReference>
<evidence type="ECO:0000313" key="3">
    <source>
        <dbReference type="Proteomes" id="UP001162891"/>
    </source>
</evidence>
<accession>A0ABM7WY45</accession>
<name>A0ABM7WY45_9BACT</name>
<organism evidence="2 3">
    <name type="scientific">Anaeromyxobacter oryzae</name>
    <dbReference type="NCBI Taxonomy" id="2918170"/>
    <lineage>
        <taxon>Bacteria</taxon>
        <taxon>Pseudomonadati</taxon>
        <taxon>Myxococcota</taxon>
        <taxon>Myxococcia</taxon>
        <taxon>Myxococcales</taxon>
        <taxon>Cystobacterineae</taxon>
        <taxon>Anaeromyxobacteraceae</taxon>
        <taxon>Anaeromyxobacter</taxon>
    </lineage>
</organism>
<evidence type="ECO:0000313" key="2">
    <source>
        <dbReference type="EMBL" id="BDG04451.1"/>
    </source>
</evidence>
<evidence type="ECO:0008006" key="4">
    <source>
        <dbReference type="Google" id="ProtNLM"/>
    </source>
</evidence>
<dbReference type="PANTHER" id="PTHR23026:SF123">
    <property type="entry name" value="NAD(P)H NITROREDUCTASE RV3131-RELATED"/>
    <property type="match status" value="1"/>
</dbReference>
<gene>
    <name evidence="2" type="ORF">AMOR_34470</name>
</gene>
<dbReference type="NCBIfam" id="NF047509">
    <property type="entry name" value="Rv3131_FMN_oxido"/>
    <property type="match status" value="1"/>
</dbReference>
<dbReference type="RefSeq" id="WP_248352826.1">
    <property type="nucleotide sequence ID" value="NZ_AP025591.1"/>
</dbReference>
<feature type="region of interest" description="Disordered" evidence="1">
    <location>
        <begin position="368"/>
        <end position="394"/>
    </location>
</feature>
<dbReference type="PANTHER" id="PTHR23026">
    <property type="entry name" value="NADPH NITROREDUCTASE"/>
    <property type="match status" value="1"/>
</dbReference>
<sequence>MPLQTPGPFAAHARGRDMIVDTTGLPAAFERSFPVWGGPAERLRFLLSWAILAPSRHNAQPWTFEIEGDEVRVYADASRALPAADPDGRELTMACGAAMVNLQLAAAHFGHATSVEVLREHRRDGLLARIRLEERRAFTPELEELFQAIPHRRTNRLPLDGREPPDGLVTQLLREARREGVWLRPVEQSQRRAIAELVAEGDHRQWDSARFRAEYAAWSRANDTTRLDGMPGYASGRSDAAAILHPLLLRFANPARAEAERDRQRALGTRALLVLSTPRDGKEEWIAAGEALQRVLLRATAAGLYASYLNQPIELPELRSRLRDVLGESGVPQIMLRLGYGLQVRPTPRRPVEEVLRRLEVRSRRPAPLARREPVVAQPRPATSVEAAVPSTVH</sequence>
<dbReference type="Proteomes" id="UP001162891">
    <property type="component" value="Chromosome"/>
</dbReference>
<keyword evidence="3" id="KW-1185">Reference proteome</keyword>
<dbReference type="InterPro" id="IPR050627">
    <property type="entry name" value="Nitroreductase/BluB"/>
</dbReference>
<protein>
    <recommendedName>
        <fullName evidence="4">Nitroreductase</fullName>
    </recommendedName>
</protein>